<evidence type="ECO:0000256" key="5">
    <source>
        <dbReference type="SAM" id="MobiDB-lite"/>
    </source>
</evidence>
<dbReference type="Gene3D" id="1.10.30.10">
    <property type="entry name" value="High mobility group box domain"/>
    <property type="match status" value="1"/>
</dbReference>
<feature type="compositionally biased region" description="Acidic residues" evidence="5">
    <location>
        <begin position="108"/>
        <end position="120"/>
    </location>
</feature>
<accession>A0AAD5T8X6</accession>
<organism evidence="7 8">
    <name type="scientific">Physocladia obscura</name>
    <dbReference type="NCBI Taxonomy" id="109957"/>
    <lineage>
        <taxon>Eukaryota</taxon>
        <taxon>Fungi</taxon>
        <taxon>Fungi incertae sedis</taxon>
        <taxon>Chytridiomycota</taxon>
        <taxon>Chytridiomycota incertae sedis</taxon>
        <taxon>Chytridiomycetes</taxon>
        <taxon>Chytridiales</taxon>
        <taxon>Chytriomycetaceae</taxon>
        <taxon>Physocladia</taxon>
    </lineage>
</organism>
<keyword evidence="1 4" id="KW-0238">DNA-binding</keyword>
<protein>
    <submittedName>
        <fullName evidence="7">Non-histone chromosomal protein 6</fullName>
    </submittedName>
</protein>
<dbReference type="GO" id="GO:0003677">
    <property type="term" value="F:DNA binding"/>
    <property type="evidence" value="ECO:0007669"/>
    <property type="project" value="UniProtKB-UniRule"/>
</dbReference>
<evidence type="ECO:0000256" key="1">
    <source>
        <dbReference type="ARBA" id="ARBA00023125"/>
    </source>
</evidence>
<keyword evidence="2 4" id="KW-0539">Nucleus</keyword>
<dbReference type="GO" id="GO:0005634">
    <property type="term" value="C:nucleus"/>
    <property type="evidence" value="ECO:0007669"/>
    <property type="project" value="UniProtKB-UniRule"/>
</dbReference>
<dbReference type="InterPro" id="IPR036910">
    <property type="entry name" value="HMG_box_dom_sf"/>
</dbReference>
<evidence type="ECO:0000256" key="3">
    <source>
        <dbReference type="ARBA" id="ARBA00043963"/>
    </source>
</evidence>
<dbReference type="InterPro" id="IPR050342">
    <property type="entry name" value="HMGB"/>
</dbReference>
<feature type="compositionally biased region" description="Basic residues" evidence="5">
    <location>
        <begin position="13"/>
        <end position="27"/>
    </location>
</feature>
<dbReference type="PROSITE" id="PS50118">
    <property type="entry name" value="HMG_BOX_2"/>
    <property type="match status" value="1"/>
</dbReference>
<dbReference type="SUPFAM" id="SSF47095">
    <property type="entry name" value="HMG-box"/>
    <property type="match status" value="1"/>
</dbReference>
<dbReference type="InterPro" id="IPR009071">
    <property type="entry name" value="HMG_box_dom"/>
</dbReference>
<feature type="region of interest" description="Disordered" evidence="5">
    <location>
        <begin position="91"/>
        <end position="120"/>
    </location>
</feature>
<evidence type="ECO:0000256" key="2">
    <source>
        <dbReference type="ARBA" id="ARBA00023242"/>
    </source>
</evidence>
<keyword evidence="8" id="KW-1185">Reference proteome</keyword>
<dbReference type="PRINTS" id="PR00886">
    <property type="entry name" value="HIGHMOBLTY12"/>
</dbReference>
<comment type="caution">
    <text evidence="7">The sequence shown here is derived from an EMBL/GenBank/DDBJ whole genome shotgun (WGS) entry which is preliminary data.</text>
</comment>
<comment type="similarity">
    <text evidence="3">Belongs to the NHP6 family.</text>
</comment>
<reference evidence="7" key="1">
    <citation type="submission" date="2020-05" db="EMBL/GenBank/DDBJ databases">
        <title>Phylogenomic resolution of chytrid fungi.</title>
        <authorList>
            <person name="Stajich J.E."/>
            <person name="Amses K."/>
            <person name="Simmons R."/>
            <person name="Seto K."/>
            <person name="Myers J."/>
            <person name="Bonds A."/>
            <person name="Quandt C.A."/>
            <person name="Barry K."/>
            <person name="Liu P."/>
            <person name="Grigoriev I."/>
            <person name="Longcore J.E."/>
            <person name="James T.Y."/>
        </authorList>
    </citation>
    <scope>NUCLEOTIDE SEQUENCE</scope>
    <source>
        <strain evidence="7">JEL0513</strain>
    </source>
</reference>
<dbReference type="SMART" id="SM00398">
    <property type="entry name" value="HMG"/>
    <property type="match status" value="1"/>
</dbReference>
<gene>
    <name evidence="7" type="primary">NHP6_1</name>
    <name evidence="7" type="ORF">HK100_000048</name>
</gene>
<dbReference type="EMBL" id="JADGJH010000100">
    <property type="protein sequence ID" value="KAJ3138170.1"/>
    <property type="molecule type" value="Genomic_DNA"/>
</dbReference>
<evidence type="ECO:0000259" key="6">
    <source>
        <dbReference type="PROSITE" id="PS50118"/>
    </source>
</evidence>
<name>A0AAD5T8X6_9FUNG</name>
<proteinExistence type="inferred from homology"/>
<dbReference type="AlphaFoldDB" id="A0AAD5T8X6"/>
<feature type="domain" description="HMG box" evidence="6">
    <location>
        <begin position="33"/>
        <end position="101"/>
    </location>
</feature>
<dbReference type="FunFam" id="1.10.30.10:FF:000016">
    <property type="entry name" value="FACT complex subunit SSRP1"/>
    <property type="match status" value="1"/>
</dbReference>
<dbReference type="PANTHER" id="PTHR48112">
    <property type="entry name" value="HIGH MOBILITY GROUP PROTEIN DSP1"/>
    <property type="match status" value="1"/>
</dbReference>
<sequence length="120" mass="13270">MPKAAATKESPARKAKATRAVPKARAKKDKDAPKKALSAYLLFANANRARIRADNPDASFGEIGKILGAEWKDISETDKQKYVALQEKEKERYAKDMKNYKPASTAPEVDDDEEEGGDDE</sequence>
<dbReference type="Proteomes" id="UP001211907">
    <property type="component" value="Unassembled WGS sequence"/>
</dbReference>
<evidence type="ECO:0000313" key="7">
    <source>
        <dbReference type="EMBL" id="KAJ3138170.1"/>
    </source>
</evidence>
<dbReference type="Pfam" id="PF00505">
    <property type="entry name" value="HMG_box"/>
    <property type="match status" value="1"/>
</dbReference>
<feature type="DNA-binding region" description="HMG box" evidence="4">
    <location>
        <begin position="33"/>
        <end position="101"/>
    </location>
</feature>
<evidence type="ECO:0000256" key="4">
    <source>
        <dbReference type="PROSITE-ProRule" id="PRU00267"/>
    </source>
</evidence>
<evidence type="ECO:0000313" key="8">
    <source>
        <dbReference type="Proteomes" id="UP001211907"/>
    </source>
</evidence>
<feature type="region of interest" description="Disordered" evidence="5">
    <location>
        <begin position="1"/>
        <end position="34"/>
    </location>
</feature>